<evidence type="ECO:0000313" key="2">
    <source>
        <dbReference type="EMBL" id="OOM82005.1"/>
    </source>
</evidence>
<protein>
    <submittedName>
        <fullName evidence="2">Transposase DDE domain protein</fullName>
    </submittedName>
</protein>
<dbReference type="AlphaFoldDB" id="A0A1S8TX59"/>
<organism evidence="2 3">
    <name type="scientific">Clostridium puniceum</name>
    <dbReference type="NCBI Taxonomy" id="29367"/>
    <lineage>
        <taxon>Bacteria</taxon>
        <taxon>Bacillati</taxon>
        <taxon>Bacillota</taxon>
        <taxon>Clostridia</taxon>
        <taxon>Eubacteriales</taxon>
        <taxon>Clostridiaceae</taxon>
        <taxon>Clostridium</taxon>
    </lineage>
</organism>
<dbReference type="InterPro" id="IPR025668">
    <property type="entry name" value="Tnp_DDE_dom"/>
</dbReference>
<keyword evidence="3" id="KW-1185">Reference proteome</keyword>
<dbReference type="OrthoDB" id="57240at2"/>
<name>A0A1S8TX59_9CLOT</name>
<proteinExistence type="predicted"/>
<gene>
    <name evidence="2" type="ORF">CLPUN_06500</name>
</gene>
<feature type="domain" description="Transposase DDE" evidence="1">
    <location>
        <begin position="1"/>
        <end position="109"/>
    </location>
</feature>
<evidence type="ECO:0000259" key="1">
    <source>
        <dbReference type="Pfam" id="PF13612"/>
    </source>
</evidence>
<dbReference type="STRING" id="29367.CLPUN_06500"/>
<dbReference type="Pfam" id="PF13612">
    <property type="entry name" value="DDE_Tnp_1_3"/>
    <property type="match status" value="1"/>
</dbReference>
<dbReference type="EMBL" id="LZZM01000035">
    <property type="protein sequence ID" value="OOM82005.1"/>
    <property type="molecule type" value="Genomic_DNA"/>
</dbReference>
<sequence length="113" mass="12911">MDSIPIPVCKFGRARFNKTFRHKVAYGKCVSKKEIYYGFKLHALIALDGYLDDFTLTIGNIDDRIAVWELTENLQFSTVIGDKGYVGDKLTLDLKSENSISLISLKRNKTYRV</sequence>
<reference evidence="2 3" key="1">
    <citation type="submission" date="2016-05" db="EMBL/GenBank/DDBJ databases">
        <title>Microbial solvent formation.</title>
        <authorList>
            <person name="Poehlein A."/>
            <person name="Montoya Solano J.D."/>
            <person name="Flitsch S."/>
            <person name="Krabben P."/>
            <person name="Duerre P."/>
            <person name="Daniel R."/>
        </authorList>
    </citation>
    <scope>NUCLEOTIDE SEQUENCE [LARGE SCALE GENOMIC DNA]</scope>
    <source>
        <strain evidence="2 3">DSM 2619</strain>
    </source>
</reference>
<accession>A0A1S8TX59</accession>
<evidence type="ECO:0000313" key="3">
    <source>
        <dbReference type="Proteomes" id="UP000190890"/>
    </source>
</evidence>
<comment type="caution">
    <text evidence="2">The sequence shown here is derived from an EMBL/GenBank/DDBJ whole genome shotgun (WGS) entry which is preliminary data.</text>
</comment>
<dbReference type="Proteomes" id="UP000190890">
    <property type="component" value="Unassembled WGS sequence"/>
</dbReference>